<comment type="similarity">
    <text evidence="1">Belongs to the TrhO family.</text>
</comment>
<comment type="catalytic activity">
    <reaction evidence="1">
        <text>uridine(34) in tRNA + AH2 + O2 = 5-hydroxyuridine(34) in tRNA + A + H2O</text>
        <dbReference type="Rhea" id="RHEA:64224"/>
        <dbReference type="Rhea" id="RHEA-COMP:11727"/>
        <dbReference type="Rhea" id="RHEA-COMP:13381"/>
        <dbReference type="ChEBI" id="CHEBI:13193"/>
        <dbReference type="ChEBI" id="CHEBI:15377"/>
        <dbReference type="ChEBI" id="CHEBI:15379"/>
        <dbReference type="ChEBI" id="CHEBI:17499"/>
        <dbReference type="ChEBI" id="CHEBI:65315"/>
        <dbReference type="ChEBI" id="CHEBI:136877"/>
    </reaction>
</comment>
<dbReference type="NCBIfam" id="NF001136">
    <property type="entry name" value="PRK00142.1-4"/>
    <property type="match status" value="1"/>
</dbReference>
<comment type="caution">
    <text evidence="3">The sequence shown here is derived from an EMBL/GenBank/DDBJ whole genome shotgun (WGS) entry which is preliminary data.</text>
</comment>
<dbReference type="AlphaFoldDB" id="A0A7W6BI06"/>
<keyword evidence="4" id="KW-1185">Reference proteome</keyword>
<dbReference type="SMART" id="SM00450">
    <property type="entry name" value="RHOD"/>
    <property type="match status" value="1"/>
</dbReference>
<organism evidence="3 4">
    <name type="scientific">Sphingobium jiangsuense</name>
    <dbReference type="NCBI Taxonomy" id="870476"/>
    <lineage>
        <taxon>Bacteria</taxon>
        <taxon>Pseudomonadati</taxon>
        <taxon>Pseudomonadota</taxon>
        <taxon>Alphaproteobacteria</taxon>
        <taxon>Sphingomonadales</taxon>
        <taxon>Sphingomonadaceae</taxon>
        <taxon>Sphingobium</taxon>
    </lineage>
</organism>
<dbReference type="PANTHER" id="PTHR43268:SF3">
    <property type="entry name" value="RHODANESE-LIKE DOMAIN-CONTAINING PROTEIN 7-RELATED"/>
    <property type="match status" value="1"/>
</dbReference>
<dbReference type="SUPFAM" id="SSF52821">
    <property type="entry name" value="Rhodanese/Cell cycle control phosphatase"/>
    <property type="match status" value="1"/>
</dbReference>
<evidence type="ECO:0000259" key="2">
    <source>
        <dbReference type="PROSITE" id="PS50206"/>
    </source>
</evidence>
<proteinExistence type="inferred from homology"/>
<accession>A0A7W6BI06</accession>
<dbReference type="PROSITE" id="PS50206">
    <property type="entry name" value="RHODANESE_3"/>
    <property type="match status" value="1"/>
</dbReference>
<name>A0A7W6BI06_9SPHN</name>
<dbReference type="EMBL" id="JACIDT010000011">
    <property type="protein sequence ID" value="MBB3927288.1"/>
    <property type="molecule type" value="Genomic_DNA"/>
</dbReference>
<evidence type="ECO:0000256" key="1">
    <source>
        <dbReference type="HAMAP-Rule" id="MF_00469"/>
    </source>
</evidence>
<gene>
    <name evidence="1" type="primary">trhO</name>
    <name evidence="3" type="ORF">GGR43_003017</name>
</gene>
<comment type="function">
    <text evidence="1">Catalyzes oxygen-dependent 5-hydroxyuridine (ho5U) modification at position 34 in tRNAs.</text>
</comment>
<feature type="domain" description="Rhodanese" evidence="2">
    <location>
        <begin position="118"/>
        <end position="217"/>
    </location>
</feature>
<dbReference type="CDD" id="cd01518">
    <property type="entry name" value="RHOD_YceA"/>
    <property type="match status" value="1"/>
</dbReference>
<evidence type="ECO:0000313" key="3">
    <source>
        <dbReference type="EMBL" id="MBB3927288.1"/>
    </source>
</evidence>
<dbReference type="Gene3D" id="3.30.70.100">
    <property type="match status" value="1"/>
</dbReference>
<evidence type="ECO:0000313" key="4">
    <source>
        <dbReference type="Proteomes" id="UP000571950"/>
    </source>
</evidence>
<dbReference type="Pfam" id="PF00581">
    <property type="entry name" value="Rhodanese"/>
    <property type="match status" value="1"/>
</dbReference>
<dbReference type="Gene3D" id="3.40.250.10">
    <property type="entry name" value="Rhodanese-like domain"/>
    <property type="match status" value="1"/>
</dbReference>
<dbReference type="InterPro" id="IPR036873">
    <property type="entry name" value="Rhodanese-like_dom_sf"/>
</dbReference>
<dbReference type="InterPro" id="IPR001763">
    <property type="entry name" value="Rhodanese-like_dom"/>
</dbReference>
<keyword evidence="1" id="KW-0819">tRNA processing</keyword>
<dbReference type="GO" id="GO:0016705">
    <property type="term" value="F:oxidoreductase activity, acting on paired donors, with incorporation or reduction of molecular oxygen"/>
    <property type="evidence" value="ECO:0007669"/>
    <property type="project" value="UniProtKB-UniRule"/>
</dbReference>
<dbReference type="InterPro" id="IPR040503">
    <property type="entry name" value="TRHO_N"/>
</dbReference>
<sequence length="263" mass="28842">MAALYHFTRFDDPAALRGPVMEQCRALDICGTLLLAAEGLNGTVAGMGDAVERLVSWLRALPGCAEMDIKYSTASERPFGRMKVKLKREIVTMGVEGVDPARDAGLYVEPCDWNALLARPDVVLIDTRNDYEVAIGSFAGAINPDIRTFRQFPGWFAEQKAQWEREGRAPPAVAMFCTGGIRCEKSTAFARSIGCEEVYHLKGGILKYLEEVPAERSLWQGNCFVFDERVSVGHGLAPTQDRMCRACGHARGPDGEHVCPAGE</sequence>
<reference evidence="3 4" key="1">
    <citation type="submission" date="2020-08" db="EMBL/GenBank/DDBJ databases">
        <title>Genomic Encyclopedia of Type Strains, Phase IV (KMG-IV): sequencing the most valuable type-strain genomes for metagenomic binning, comparative biology and taxonomic classification.</title>
        <authorList>
            <person name="Goeker M."/>
        </authorList>
    </citation>
    <scope>NUCLEOTIDE SEQUENCE [LARGE SCALE GENOMIC DNA]</scope>
    <source>
        <strain evidence="3 4">DSM 26189</strain>
    </source>
</reference>
<dbReference type="Pfam" id="PF17773">
    <property type="entry name" value="UPF0176_N"/>
    <property type="match status" value="1"/>
</dbReference>
<keyword evidence="1" id="KW-0560">Oxidoreductase</keyword>
<dbReference type="Proteomes" id="UP000571950">
    <property type="component" value="Unassembled WGS sequence"/>
</dbReference>
<dbReference type="PANTHER" id="PTHR43268">
    <property type="entry name" value="THIOSULFATE SULFURTRANSFERASE/RHODANESE-LIKE DOMAIN-CONTAINING PROTEIN 2"/>
    <property type="match status" value="1"/>
</dbReference>
<dbReference type="InterPro" id="IPR020936">
    <property type="entry name" value="TrhO"/>
</dbReference>
<protein>
    <recommendedName>
        <fullName evidence="1">tRNA uridine(34) hydroxylase</fullName>
        <ecNumber evidence="1">1.14.-.-</ecNumber>
    </recommendedName>
    <alternativeName>
        <fullName evidence="1">tRNA hydroxylation protein O</fullName>
    </alternativeName>
</protein>
<dbReference type="GO" id="GO:0006400">
    <property type="term" value="P:tRNA modification"/>
    <property type="evidence" value="ECO:0007669"/>
    <property type="project" value="UniProtKB-UniRule"/>
</dbReference>
<dbReference type="EC" id="1.14.-.-" evidence="1"/>
<dbReference type="HAMAP" id="MF_00469">
    <property type="entry name" value="TrhO"/>
    <property type="match status" value="1"/>
</dbReference>